<dbReference type="GO" id="GO:0015628">
    <property type="term" value="P:protein secretion by the type II secretion system"/>
    <property type="evidence" value="ECO:0007669"/>
    <property type="project" value="TreeGrafter"/>
</dbReference>
<proteinExistence type="predicted"/>
<reference evidence="3" key="1">
    <citation type="submission" date="2020-05" db="EMBL/GenBank/DDBJ databases">
        <authorList>
            <person name="Chiriac C."/>
            <person name="Salcher M."/>
            <person name="Ghai R."/>
            <person name="Kavagutti S V."/>
        </authorList>
    </citation>
    <scope>NUCLEOTIDE SEQUENCE</scope>
</reference>
<dbReference type="GO" id="GO:0015627">
    <property type="term" value="C:type II protein secretion system complex"/>
    <property type="evidence" value="ECO:0007669"/>
    <property type="project" value="TreeGrafter"/>
</dbReference>
<dbReference type="SMART" id="SM00278">
    <property type="entry name" value="HhH1"/>
    <property type="match status" value="2"/>
</dbReference>
<feature type="domain" description="Helix-hairpin-helix DNA-binding motif class 1" evidence="2">
    <location>
        <begin position="177"/>
        <end position="196"/>
    </location>
</feature>
<organism evidence="3">
    <name type="scientific">freshwater metagenome</name>
    <dbReference type="NCBI Taxonomy" id="449393"/>
    <lineage>
        <taxon>unclassified sequences</taxon>
        <taxon>metagenomes</taxon>
        <taxon>ecological metagenomes</taxon>
    </lineage>
</organism>
<feature type="transmembrane region" description="Helical" evidence="1">
    <location>
        <begin position="21"/>
        <end position="40"/>
    </location>
</feature>
<dbReference type="Gene3D" id="3.10.560.10">
    <property type="entry name" value="Outer membrane lipoprotein wza domain like"/>
    <property type="match status" value="1"/>
</dbReference>
<dbReference type="GO" id="GO:0006281">
    <property type="term" value="P:DNA repair"/>
    <property type="evidence" value="ECO:0007669"/>
    <property type="project" value="InterPro"/>
</dbReference>
<dbReference type="Pfam" id="PF12836">
    <property type="entry name" value="HHH_3"/>
    <property type="match status" value="1"/>
</dbReference>
<accession>A0A6J6DS08</accession>
<feature type="domain" description="Helix-hairpin-helix DNA-binding motif class 1" evidence="2">
    <location>
        <begin position="147"/>
        <end position="166"/>
    </location>
</feature>
<keyword evidence="1" id="KW-1133">Transmembrane helix</keyword>
<name>A0A6J6DS08_9ZZZZ</name>
<dbReference type="InterPro" id="IPR019554">
    <property type="entry name" value="Soluble_ligand-bd"/>
</dbReference>
<dbReference type="PANTHER" id="PTHR21180">
    <property type="entry name" value="ENDONUCLEASE/EXONUCLEASE/PHOSPHATASE FAMILY DOMAIN-CONTAINING PROTEIN 1"/>
    <property type="match status" value="1"/>
</dbReference>
<gene>
    <name evidence="3" type="ORF">UFOPK1639_00747</name>
</gene>
<keyword evidence="1" id="KW-0472">Membrane</keyword>
<evidence type="ECO:0000256" key="1">
    <source>
        <dbReference type="SAM" id="Phobius"/>
    </source>
</evidence>
<evidence type="ECO:0000313" key="3">
    <source>
        <dbReference type="EMBL" id="CAB4566296.1"/>
    </source>
</evidence>
<keyword evidence="1" id="KW-0812">Transmembrane</keyword>
<dbReference type="InterPro" id="IPR051675">
    <property type="entry name" value="Endo/Exo/Phosphatase_dom_1"/>
</dbReference>
<sequence>MEWLKNQVISALSGDQKVSKQLLIALAGVVAVASLVLVAVNRPEPPTGEFSVSADETVNEVTQQFLYVHVVGEVQSPGMYQLPIGARLVDAVFAAGGLTEEADNASVNLARELTDGEQIIVFSISQEGEAAGTTSSGQVSLNRAGDKELEELPGIGPALAARIIAWREANGGFKSVQDLLKVSGIGESLLSGVIDLVTL</sequence>
<dbReference type="SUPFAM" id="SSF47781">
    <property type="entry name" value="RuvA domain 2-like"/>
    <property type="match status" value="1"/>
</dbReference>
<evidence type="ECO:0000259" key="2">
    <source>
        <dbReference type="SMART" id="SM00278"/>
    </source>
</evidence>
<dbReference type="Gene3D" id="1.10.150.280">
    <property type="entry name" value="AF1531-like domain"/>
    <property type="match status" value="1"/>
</dbReference>
<dbReference type="Pfam" id="PF10531">
    <property type="entry name" value="SLBB"/>
    <property type="match status" value="1"/>
</dbReference>
<protein>
    <submittedName>
        <fullName evidence="3">Unannotated protein</fullName>
    </submittedName>
</protein>
<dbReference type="AlphaFoldDB" id="A0A6J6DS08"/>
<dbReference type="InterPro" id="IPR010994">
    <property type="entry name" value="RuvA_2-like"/>
</dbReference>
<dbReference type="PANTHER" id="PTHR21180:SF32">
    <property type="entry name" value="ENDONUCLEASE_EXONUCLEASE_PHOSPHATASE FAMILY DOMAIN-CONTAINING PROTEIN 1"/>
    <property type="match status" value="1"/>
</dbReference>
<dbReference type="InterPro" id="IPR003583">
    <property type="entry name" value="Hlx-hairpin-Hlx_DNA-bd_motif"/>
</dbReference>
<dbReference type="GO" id="GO:0003677">
    <property type="term" value="F:DNA binding"/>
    <property type="evidence" value="ECO:0007669"/>
    <property type="project" value="InterPro"/>
</dbReference>
<dbReference type="EMBL" id="CAEZTH010000089">
    <property type="protein sequence ID" value="CAB4566296.1"/>
    <property type="molecule type" value="Genomic_DNA"/>
</dbReference>